<dbReference type="HAMAP" id="MF_01473">
    <property type="entry name" value="GtfB"/>
    <property type="match status" value="1"/>
</dbReference>
<keyword evidence="2 4" id="KW-1003">Cell membrane</keyword>
<proteinExistence type="inferred from homology"/>
<evidence type="ECO:0000256" key="3">
    <source>
        <dbReference type="ARBA" id="ARBA00023136"/>
    </source>
</evidence>
<dbReference type="GO" id="GO:0005886">
    <property type="term" value="C:plasma membrane"/>
    <property type="evidence" value="ECO:0007669"/>
    <property type="project" value="UniProtKB-SubCell"/>
</dbReference>
<organism evidence="5">
    <name type="scientific">Limosilactobacillus reuteri</name>
    <name type="common">Lactobacillus reuteri</name>
    <dbReference type="NCBI Taxonomy" id="1598"/>
    <lineage>
        <taxon>Bacteria</taxon>
        <taxon>Bacillati</taxon>
        <taxon>Bacillota</taxon>
        <taxon>Bacilli</taxon>
        <taxon>Lactobacillales</taxon>
        <taxon>Lactobacillaceae</taxon>
        <taxon>Limosilactobacillus</taxon>
    </lineage>
</organism>
<dbReference type="GO" id="GO:0031647">
    <property type="term" value="P:regulation of protein stability"/>
    <property type="evidence" value="ECO:0007669"/>
    <property type="project" value="UniProtKB-UniRule"/>
</dbReference>
<evidence type="ECO:0000313" key="7">
    <source>
        <dbReference type="Proteomes" id="UP000194286"/>
    </source>
</evidence>
<evidence type="ECO:0000256" key="2">
    <source>
        <dbReference type="ARBA" id="ARBA00022475"/>
    </source>
</evidence>
<evidence type="ECO:0000256" key="1">
    <source>
        <dbReference type="ARBA" id="ARBA00004922"/>
    </source>
</evidence>
<comment type="pathway">
    <text evidence="1 4">Protein modification; protein glycosylation.</text>
</comment>
<protein>
    <recommendedName>
        <fullName evidence="4">UDP-N-acetylglucosamine--peptide N-acetylglucosaminyltransferase stabilizing protein GtfB</fullName>
    </recommendedName>
    <alternativeName>
        <fullName evidence="4">Glycosyltransferase stabilizing protein GtfB</fullName>
    </alternativeName>
</protein>
<accession>A0A0U5JGZ5</accession>
<comment type="subcellular location">
    <subcellularLocation>
        <location evidence="4">Cell membrane</location>
        <topology evidence="4">Peripheral membrane protein</topology>
    </subcellularLocation>
</comment>
<dbReference type="Proteomes" id="UP000194286">
    <property type="component" value="Unassembled WGS sequence"/>
</dbReference>
<evidence type="ECO:0000256" key="4">
    <source>
        <dbReference type="HAMAP-Rule" id="MF_01473"/>
    </source>
</evidence>
<reference evidence="5" key="1">
    <citation type="submission" date="2015-10" db="EMBL/GenBank/DDBJ databases">
        <authorList>
            <person name="Gilbert D.G."/>
        </authorList>
    </citation>
    <scope>NUCLEOTIDE SEQUENCE</scope>
    <source>
        <strain evidence="5">Pg-3b</strain>
    </source>
</reference>
<reference evidence="6 7" key="2">
    <citation type="submission" date="2016-09" db="EMBL/GenBank/DDBJ databases">
        <title>Lactobacillus reuteri KLR3005, genome sequencing and assembly.</title>
        <authorList>
            <person name="Lee J.-Y."/>
            <person name="Kim E.B."/>
            <person name="Choi Y.-J."/>
        </authorList>
    </citation>
    <scope>NUCLEOTIDE SEQUENCE [LARGE SCALE GENOMIC DNA]</scope>
    <source>
        <strain evidence="6 7">KLR3005</strain>
    </source>
</reference>
<gene>
    <name evidence="4 5" type="primary">gtfB</name>
    <name evidence="6" type="ORF">BHL82_07705</name>
    <name evidence="5" type="ORF">LRLP16767_LRPG3B_00930</name>
</gene>
<dbReference type="RefSeq" id="WP_086132051.1">
    <property type="nucleotide sequence ID" value="NZ_JBNPMR010000054.1"/>
</dbReference>
<comment type="function">
    <text evidence="4">Required for polymorphic O-glycosylation of the serine-rich repeat protein in this bacteria. A stabilizing protein that is part of the accessory SecA2/SecY2 system specifically required to export serine-rich repeat cell wall proteins usually encoded upstream in the same operon. The GtfA-GtfB complex adds GlcNAc from UDP-GlcNAc to the substrate protein, attaching the first sugar residue. Stabilizes the glycosylation activity of GtfA. Has no N-acetylglucosaminyl transferase activity on its own.</text>
</comment>
<keyword evidence="3 4" id="KW-0472">Membrane</keyword>
<name>A0A0U5JGZ5_LIMRT</name>
<keyword evidence="5" id="KW-0808">Transferase</keyword>
<dbReference type="GO" id="GO:0016740">
    <property type="term" value="F:transferase activity"/>
    <property type="evidence" value="ECO:0007669"/>
    <property type="project" value="UniProtKB-KW"/>
</dbReference>
<dbReference type="GO" id="GO:0017122">
    <property type="term" value="C:protein N-acetylglucosaminyltransferase complex"/>
    <property type="evidence" value="ECO:0007669"/>
    <property type="project" value="UniProtKB-UniRule"/>
</dbReference>
<dbReference type="AlphaFoldDB" id="A0A0U5JGZ5"/>
<dbReference type="InterPro" id="IPR014268">
    <property type="entry name" value="GtfB"/>
</dbReference>
<evidence type="ECO:0000313" key="5">
    <source>
        <dbReference type="EMBL" id="CUR37137.1"/>
    </source>
</evidence>
<dbReference type="EMBL" id="LN887247">
    <property type="protein sequence ID" value="CUR37137.1"/>
    <property type="molecule type" value="Genomic_DNA"/>
</dbReference>
<comment type="similarity">
    <text evidence="4">Belongs to the GtfB family.</text>
</comment>
<dbReference type="UniPathway" id="UPA00378"/>
<dbReference type="EMBL" id="MIMU01000104">
    <property type="protein sequence ID" value="OTA83654.1"/>
    <property type="molecule type" value="Genomic_DNA"/>
</dbReference>
<sequence>MLNLFDNFDQASFDLLRSQRSAQIKIPTVVINDDGFLPAEVESPIKFLGQYNKNRSPLYFDQIPVPKYWRILSTASQGEIYDLDQKRADIFYHSTDNSRQVKEVRWLDRYGKINWVDHYNCNGYHFATTFYENGQPTWRKYYDKHQEVFLTWNLRVGGLFLTEDGRKRYFTSWIEFVKYYLMSRHFKLDHVFYNTLNQGLNVTMALPDNGTDTLFWHEPLTGDELPGNMQFLMEHSTRTKHIIFQRYADWQRMKSVLTDNEYVDFSYLGTIYPHPRGNQLRPEALIFTNSDEIVELTTLVKQLPQVKFHIAAVTEMSEKLLSYQQYSNVELYPNVSRQRVKQLIADCDIYLDINRQNEILDAVRGAFEQNMLILGFDETLHEAQFVAPQNVFKVTEAKQMGERILNALLKPALMKELIDTQRKLASEVSVQDYRDQIGALKHD</sequence>
<evidence type="ECO:0000313" key="6">
    <source>
        <dbReference type="EMBL" id="OTA83654.1"/>
    </source>
</evidence>
<dbReference type="NCBIfam" id="TIGR02919">
    <property type="entry name" value="accessory Sec system glycosylation chaperone GtfB"/>
    <property type="match status" value="1"/>
</dbReference>
<comment type="subunit">
    <text evidence="4">Forms a heterotetramer with 2 subunits each of GtfA and GtfB. Part of the accessory SecA2/SecY2 protein translocation apparatus.</text>
</comment>